<reference evidence="3" key="1">
    <citation type="submission" date="2020-10" db="EMBL/GenBank/DDBJ databases">
        <title>Chromosome-scale genome assembly of the Allis shad, Alosa alosa.</title>
        <authorList>
            <person name="Margot Z."/>
            <person name="Christophe K."/>
            <person name="Cabau C."/>
            <person name="Louis A."/>
            <person name="Berthelot C."/>
            <person name="Parey E."/>
            <person name="Roest Crollius H."/>
            <person name="Montfort J."/>
            <person name="Robinson-Rechavi M."/>
            <person name="Bucao C."/>
            <person name="Bouchez O."/>
            <person name="Gislard M."/>
            <person name="Lluch J."/>
            <person name="Milhes M."/>
            <person name="Lampietro C."/>
            <person name="Lopez Roques C."/>
            <person name="Donnadieu C."/>
            <person name="Braasch I."/>
            <person name="Desvignes T."/>
            <person name="Postlethwait J."/>
            <person name="Bobe J."/>
            <person name="Guiguen Y."/>
        </authorList>
    </citation>
    <scope>NUCLEOTIDE SEQUENCE</scope>
    <source>
        <strain evidence="3">M-15738</strain>
        <tissue evidence="3">Blood</tissue>
    </source>
</reference>
<sequence>MTYCNIVTGAALLMISENILIKAVLQNSITCCGSMLRSNESCMNATHCDSGCHLHILENNTSVCLSCDSAVPEQGPPTSCNHTRSNVTTKSTIINLGGPGVAASLLLGTLLISLFLILSVASFFYLKRSNQLPGVFYRRNKAAFIFQPSEAAVMMPSAGSSVRKPRYVRRERPSAASAPHSAAMSTGPITRIHDV</sequence>
<evidence type="ECO:0000256" key="1">
    <source>
        <dbReference type="SAM" id="MobiDB-lite"/>
    </source>
</evidence>
<keyword evidence="2" id="KW-0472">Membrane</keyword>
<dbReference type="EMBL" id="JADWDJ010000010">
    <property type="protein sequence ID" value="KAG5274406.1"/>
    <property type="molecule type" value="Genomic_DNA"/>
</dbReference>
<evidence type="ECO:0000313" key="3">
    <source>
        <dbReference type="EMBL" id="KAG5274406.1"/>
    </source>
</evidence>
<dbReference type="AlphaFoldDB" id="A0AAV6GNL2"/>
<dbReference type="InterPro" id="IPR027888">
    <property type="entry name" value="DUF4501"/>
</dbReference>
<dbReference type="Proteomes" id="UP000823561">
    <property type="component" value="Chromosome 10"/>
</dbReference>
<keyword evidence="2" id="KW-0812">Transmembrane</keyword>
<feature type="compositionally biased region" description="Low complexity" evidence="1">
    <location>
        <begin position="174"/>
        <end position="185"/>
    </location>
</feature>
<gene>
    <name evidence="3" type="ORF">AALO_G00135800</name>
</gene>
<dbReference type="PANTHER" id="PTHR16247">
    <property type="entry name" value="RIKEN CDNA 9430015G10 GENE"/>
    <property type="match status" value="1"/>
</dbReference>
<evidence type="ECO:0000313" key="4">
    <source>
        <dbReference type="Proteomes" id="UP000823561"/>
    </source>
</evidence>
<organism evidence="3 4">
    <name type="scientific">Alosa alosa</name>
    <name type="common">allis shad</name>
    <dbReference type="NCBI Taxonomy" id="278164"/>
    <lineage>
        <taxon>Eukaryota</taxon>
        <taxon>Metazoa</taxon>
        <taxon>Chordata</taxon>
        <taxon>Craniata</taxon>
        <taxon>Vertebrata</taxon>
        <taxon>Euteleostomi</taxon>
        <taxon>Actinopterygii</taxon>
        <taxon>Neopterygii</taxon>
        <taxon>Teleostei</taxon>
        <taxon>Clupei</taxon>
        <taxon>Clupeiformes</taxon>
        <taxon>Clupeoidei</taxon>
        <taxon>Clupeidae</taxon>
        <taxon>Alosa</taxon>
    </lineage>
</organism>
<name>A0AAV6GNL2_9TELE</name>
<evidence type="ECO:0000256" key="2">
    <source>
        <dbReference type="SAM" id="Phobius"/>
    </source>
</evidence>
<accession>A0AAV6GNL2</accession>
<dbReference type="PANTHER" id="PTHR16247:SF0">
    <property type="entry name" value="RIKEN CDNA 9430015G10 GENE"/>
    <property type="match status" value="1"/>
</dbReference>
<protein>
    <submittedName>
        <fullName evidence="3">Uncharacterized protein</fullName>
    </submittedName>
</protein>
<feature type="region of interest" description="Disordered" evidence="1">
    <location>
        <begin position="171"/>
        <end position="195"/>
    </location>
</feature>
<feature type="transmembrane region" description="Helical" evidence="2">
    <location>
        <begin position="105"/>
        <end position="126"/>
    </location>
</feature>
<keyword evidence="2" id="KW-1133">Transmembrane helix</keyword>
<keyword evidence="4" id="KW-1185">Reference proteome</keyword>
<comment type="caution">
    <text evidence="3">The sequence shown here is derived from an EMBL/GenBank/DDBJ whole genome shotgun (WGS) entry which is preliminary data.</text>
</comment>
<dbReference type="Pfam" id="PF14946">
    <property type="entry name" value="DUF4501"/>
    <property type="match status" value="1"/>
</dbReference>
<proteinExistence type="predicted"/>